<gene>
    <name evidence="2" type="ORF">OQJ68_04275</name>
</gene>
<evidence type="ECO:0000313" key="2">
    <source>
        <dbReference type="EMBL" id="MCX2800998.1"/>
    </source>
</evidence>
<accession>A0AB35HTX5</accession>
<proteinExistence type="predicted"/>
<dbReference type="EMBL" id="JAPHQB010000005">
    <property type="protein sequence ID" value="MCX2800998.1"/>
    <property type="molecule type" value="Genomic_DNA"/>
</dbReference>
<evidence type="ECO:0000313" key="3">
    <source>
        <dbReference type="Proteomes" id="UP001209730"/>
    </source>
</evidence>
<keyword evidence="1" id="KW-0732">Signal</keyword>
<name>A0AB35HTX5_MICTH</name>
<reference evidence="2" key="1">
    <citation type="submission" date="2022-11" db="EMBL/GenBank/DDBJ databases">
        <title>Chitin-degrading and fungicidal potential of chitinolytic bacterial strains from marine environment of the Pacific Ocean regions.</title>
        <authorList>
            <person name="Pentekhina I."/>
            <person name="Nedashkovskaya O."/>
            <person name="Seitkalieva A."/>
            <person name="Podvolotskaya A."/>
            <person name="Tekutyeva L."/>
            <person name="Balabanova L."/>
        </authorList>
    </citation>
    <scope>NUCLEOTIDE SEQUENCE</scope>
    <source>
        <strain evidence="2">KMM 6838</strain>
    </source>
</reference>
<dbReference type="RefSeq" id="WP_156481479.1">
    <property type="nucleotide sequence ID" value="NZ_CP014864.1"/>
</dbReference>
<feature type="signal peptide" evidence="1">
    <location>
        <begin position="1"/>
        <end position="19"/>
    </location>
</feature>
<dbReference type="GeneID" id="76609673"/>
<organism evidence="2 3">
    <name type="scientific">Microbulbifer thermotolerans</name>
    <dbReference type="NCBI Taxonomy" id="252514"/>
    <lineage>
        <taxon>Bacteria</taxon>
        <taxon>Pseudomonadati</taxon>
        <taxon>Pseudomonadota</taxon>
        <taxon>Gammaproteobacteria</taxon>
        <taxon>Cellvibrionales</taxon>
        <taxon>Microbulbiferaceae</taxon>
        <taxon>Microbulbifer</taxon>
    </lineage>
</organism>
<evidence type="ECO:0008006" key="4">
    <source>
        <dbReference type="Google" id="ProtNLM"/>
    </source>
</evidence>
<comment type="caution">
    <text evidence="2">The sequence shown here is derived from an EMBL/GenBank/DDBJ whole genome shotgun (WGS) entry which is preliminary data.</text>
</comment>
<feature type="chain" id="PRO_5044287078" description="Lipoprotein" evidence="1">
    <location>
        <begin position="20"/>
        <end position="98"/>
    </location>
</feature>
<dbReference type="AlphaFoldDB" id="A0AB35HTX5"/>
<dbReference type="Proteomes" id="UP001209730">
    <property type="component" value="Unassembled WGS sequence"/>
</dbReference>
<sequence>MLRYLALARTLLAVTPLVACGVADPRDEVVYPYSRPIPRAAEYRVPEVPRPVVQPAASETYRDACPGDAEELAEGSICPPSAQCFDIAGGRRCIVHEK</sequence>
<protein>
    <recommendedName>
        <fullName evidence="4">Lipoprotein</fullName>
    </recommendedName>
</protein>
<evidence type="ECO:0000256" key="1">
    <source>
        <dbReference type="SAM" id="SignalP"/>
    </source>
</evidence>